<proteinExistence type="predicted"/>
<feature type="compositionally biased region" description="Acidic residues" evidence="1">
    <location>
        <begin position="99"/>
        <end position="138"/>
    </location>
</feature>
<reference evidence="2 3" key="1">
    <citation type="submission" date="2019-11" db="EMBL/GenBank/DDBJ databases">
        <title>Comparative genomics of hydrocarbon-degrading Desulfosarcina strains.</title>
        <authorList>
            <person name="Watanabe M."/>
            <person name="Kojima H."/>
            <person name="Fukui M."/>
        </authorList>
    </citation>
    <scope>NUCLEOTIDE SEQUENCE [LARGE SCALE GENOMIC DNA]</scope>
    <source>
        <strain evidence="3">oXyS1</strain>
    </source>
</reference>
<protein>
    <submittedName>
        <fullName evidence="2">Uncharacterized protein</fullName>
    </submittedName>
</protein>
<dbReference type="EMBL" id="AP021879">
    <property type="protein sequence ID" value="BBO89987.1"/>
    <property type="molecule type" value="Genomic_DNA"/>
</dbReference>
<keyword evidence="3" id="KW-1185">Reference proteome</keyword>
<gene>
    <name evidence="2" type="ORF">DSCOOX_31670</name>
</gene>
<accession>A0A5K8ABL4</accession>
<dbReference type="RefSeq" id="WP_155311096.1">
    <property type="nucleotide sequence ID" value="NZ_AP021879.1"/>
</dbReference>
<organism evidence="2 3">
    <name type="scientific">Desulfosarcina ovata subsp. ovata</name>
    <dbReference type="NCBI Taxonomy" id="2752305"/>
    <lineage>
        <taxon>Bacteria</taxon>
        <taxon>Pseudomonadati</taxon>
        <taxon>Thermodesulfobacteriota</taxon>
        <taxon>Desulfobacteria</taxon>
        <taxon>Desulfobacterales</taxon>
        <taxon>Desulfosarcinaceae</taxon>
        <taxon>Desulfosarcina</taxon>
    </lineage>
</organism>
<name>A0A5K8ABL4_9BACT</name>
<feature type="region of interest" description="Disordered" evidence="1">
    <location>
        <begin position="94"/>
        <end position="141"/>
    </location>
</feature>
<evidence type="ECO:0000313" key="3">
    <source>
        <dbReference type="Proteomes" id="UP000422108"/>
    </source>
</evidence>
<dbReference type="Proteomes" id="UP000422108">
    <property type="component" value="Chromosome"/>
</dbReference>
<evidence type="ECO:0000256" key="1">
    <source>
        <dbReference type="SAM" id="MobiDB-lite"/>
    </source>
</evidence>
<dbReference type="AlphaFoldDB" id="A0A5K8ABL4"/>
<sequence>MKQKYVVLLDNENGKLSIQEYAELDKEMLSLLCEEAYDAKMIKVAMQKDRNSLIQALRTHNMYPPGAYTERIADAIIEMFQPGANTSAELFFEERDLFESPDEEMDLEDKEEDDDDGEGDSTMDVDDLLDDDTEDDYEEKGIIKDLQKTIKVSDADTGSDEA</sequence>
<evidence type="ECO:0000313" key="2">
    <source>
        <dbReference type="EMBL" id="BBO89987.1"/>
    </source>
</evidence>